<organism evidence="3 4">
    <name type="scientific">Pedobacter panaciterrae</name>
    <dbReference type="NCBI Taxonomy" id="363849"/>
    <lineage>
        <taxon>Bacteria</taxon>
        <taxon>Pseudomonadati</taxon>
        <taxon>Bacteroidota</taxon>
        <taxon>Sphingobacteriia</taxon>
        <taxon>Sphingobacteriales</taxon>
        <taxon>Sphingobacteriaceae</taxon>
        <taxon>Pedobacter</taxon>
    </lineage>
</organism>
<dbReference type="SUPFAM" id="SSF48208">
    <property type="entry name" value="Six-hairpin glycosidases"/>
    <property type="match status" value="1"/>
</dbReference>
<dbReference type="Proteomes" id="UP001378956">
    <property type="component" value="Unassembled WGS sequence"/>
</dbReference>
<dbReference type="Pfam" id="PF07944">
    <property type="entry name" value="Beta-AFase-like_GH127_cat"/>
    <property type="match status" value="1"/>
</dbReference>
<dbReference type="PANTHER" id="PTHR31151:SF0">
    <property type="entry name" value="PROLINE-TRNA LIGASE (DUF1680)"/>
    <property type="match status" value="1"/>
</dbReference>
<keyword evidence="4" id="KW-1185">Reference proteome</keyword>
<dbReference type="PANTHER" id="PTHR31151">
    <property type="entry name" value="PROLINE-TRNA LIGASE (DUF1680)"/>
    <property type="match status" value="1"/>
</dbReference>
<evidence type="ECO:0000313" key="3">
    <source>
        <dbReference type="EMBL" id="MEJ2903251.1"/>
    </source>
</evidence>
<reference evidence="3 4" key="1">
    <citation type="submission" date="2024-03" db="EMBL/GenBank/DDBJ databases">
        <title>Sequence of Lycoming College Course Isolates.</title>
        <authorList>
            <person name="Plotts O."/>
            <person name="Newman J."/>
        </authorList>
    </citation>
    <scope>NUCLEOTIDE SEQUENCE [LARGE SCALE GENOMIC DNA]</scope>
    <source>
        <strain evidence="3 4">CJB-3</strain>
    </source>
</reference>
<evidence type="ECO:0000259" key="2">
    <source>
        <dbReference type="Pfam" id="PF20736"/>
    </source>
</evidence>
<proteinExistence type="predicted"/>
<evidence type="ECO:0000313" key="4">
    <source>
        <dbReference type="Proteomes" id="UP001378956"/>
    </source>
</evidence>
<dbReference type="Pfam" id="PF20736">
    <property type="entry name" value="Glyco_hydro127M"/>
    <property type="match status" value="1"/>
</dbReference>
<gene>
    <name evidence="3" type="ORF">WAE58_12485</name>
</gene>
<dbReference type="InterPro" id="IPR012878">
    <property type="entry name" value="Beta-AFase-like_GH127_cat"/>
</dbReference>
<dbReference type="InterPro" id="IPR049046">
    <property type="entry name" value="Beta-AFase-like_GH127_middle"/>
</dbReference>
<dbReference type="RefSeq" id="WP_337716573.1">
    <property type="nucleotide sequence ID" value="NZ_JBBEUB010000003.1"/>
</dbReference>
<sequence length="669" mass="77025">MRFNNLFYTLCIGGITMLTGFTLHTNAQVSANQNPYKELPLGAIKPQGWLREMLIRQKDGATGNLDKLYPVVMNERNGWLGGDGDQWERGPYWIDGLLPLAYLLDDKALIAKTKPWVEWAIKSQQPDGYFGPTKDYSYERGMQRDNSKDWWPKMVMLKVLKQYYSATGDKRVITLMTNYFKYQLKELPSKPLDHWSFWARYRGGDNLQVIYWLYDITGDKCLLDLGELVHKQTFDYTNAFLNTDMLSTFGSIHCVNLAQGLKEPIIYYQQHRDNKYLEATDKGLKDIRIQNGVAHGLYGGDEDLHGNNPTQGSELCSAVEMMFSLESMLEITGKINYADHLEKIAFNALPAQVSDDFMDRQYYQQANQVMVTRHTRNFNQDHSGTDLCYGLLTGYPCCTSNMHQGWPKFAQNLWYQTADKGIAALVYSPSEVKTTVGNGVEVTFKEETNYPFEEQIKFTLSMAKKVKSASFPFHLRIPEWCKKGSVKINGQVFKEAAGNQIVKIEREWKSGDVVELELPMHVYKNSWYENSVSVERGPITYALKMNEEVTRVKNDKDPIEYGNYYDEIRSSSPWNYGLIETPDNKFDEQYKVEKTGIVSNYPWNLKNSPIAIKTKGKRIPSWQLYNEMTGPIPYSFVYGIETSLEEEITLVPYGCTSLRISQFPLVQRK</sequence>
<name>A0ABU8NLW9_9SPHI</name>
<dbReference type="EMBL" id="JBBEUB010000003">
    <property type="protein sequence ID" value="MEJ2903251.1"/>
    <property type="molecule type" value="Genomic_DNA"/>
</dbReference>
<dbReference type="InterPro" id="IPR008928">
    <property type="entry name" value="6-hairpin_glycosidase_sf"/>
</dbReference>
<feature type="domain" description="Non-reducing end beta-L-arabinofuranosidase-like GH127 middle" evidence="2">
    <location>
        <begin position="422"/>
        <end position="520"/>
    </location>
</feature>
<feature type="domain" description="Non-reducing end beta-L-arabinofuranosidase-like GH127 catalytic" evidence="1">
    <location>
        <begin position="87"/>
        <end position="410"/>
    </location>
</feature>
<protein>
    <submittedName>
        <fullName evidence="3">Beta-L-arabinofuranosidase domain-containing protein</fullName>
    </submittedName>
</protein>
<accession>A0ABU8NLW9</accession>
<comment type="caution">
    <text evidence="3">The sequence shown here is derived from an EMBL/GenBank/DDBJ whole genome shotgun (WGS) entry which is preliminary data.</text>
</comment>
<evidence type="ECO:0000259" key="1">
    <source>
        <dbReference type="Pfam" id="PF07944"/>
    </source>
</evidence>